<reference evidence="1" key="1">
    <citation type="submission" date="2022-02" db="EMBL/GenBank/DDBJ databases">
        <title>Corynebacterium sp. from urogenital microbiome.</title>
        <authorList>
            <person name="Cappelli E.A."/>
            <person name="Ribeiro T.G."/>
            <person name="Peixe L."/>
        </authorList>
    </citation>
    <scope>NUCLEOTIDE SEQUENCE</scope>
    <source>
        <strain evidence="1">C9Ua_112</strain>
    </source>
</reference>
<evidence type="ECO:0000313" key="2">
    <source>
        <dbReference type="Proteomes" id="UP001146505"/>
    </source>
</evidence>
<protein>
    <submittedName>
        <fullName evidence="1">Uncharacterized protein</fullName>
    </submittedName>
</protein>
<dbReference type="Proteomes" id="UP001146505">
    <property type="component" value="Unassembled WGS sequence"/>
</dbReference>
<evidence type="ECO:0000313" key="1">
    <source>
        <dbReference type="EMBL" id="MCZ9305830.1"/>
    </source>
</evidence>
<dbReference type="EMBL" id="JAKMUV010000019">
    <property type="protein sequence ID" value="MCZ9305830.1"/>
    <property type="molecule type" value="Genomic_DNA"/>
</dbReference>
<keyword evidence="2" id="KW-1185">Reference proteome</keyword>
<proteinExistence type="predicted"/>
<name>A0A9X3MA42_9CORY</name>
<dbReference type="GeneID" id="301813876"/>
<dbReference type="AlphaFoldDB" id="A0A9X3MA42"/>
<sequence length="59" mass="5741">MGEHVTVDNFSGGGVDRVFGDTSAETIVGVAVAGVWFIGGAKADGLFTGGVVVVVGVGC</sequence>
<accession>A0A9X3MA42</accession>
<dbReference type="RefSeq" id="WP_269955251.1">
    <property type="nucleotide sequence ID" value="NZ_JAKMUV010000019.1"/>
</dbReference>
<comment type="caution">
    <text evidence="1">The sequence shown here is derived from an EMBL/GenBank/DDBJ whole genome shotgun (WGS) entry which is preliminary data.</text>
</comment>
<gene>
    <name evidence="1" type="ORF">L8U58_09925</name>
</gene>
<organism evidence="1 2">
    <name type="scientific">Corynebacterium macclintockiae</name>
    <dbReference type="NCBI Taxonomy" id="2913501"/>
    <lineage>
        <taxon>Bacteria</taxon>
        <taxon>Bacillati</taxon>
        <taxon>Actinomycetota</taxon>
        <taxon>Actinomycetes</taxon>
        <taxon>Mycobacteriales</taxon>
        <taxon>Corynebacteriaceae</taxon>
        <taxon>Corynebacterium</taxon>
    </lineage>
</organism>